<dbReference type="SUPFAM" id="SSF55874">
    <property type="entry name" value="ATPase domain of HSP90 chaperone/DNA topoisomerase II/histidine kinase"/>
    <property type="match status" value="1"/>
</dbReference>
<evidence type="ECO:0000256" key="4">
    <source>
        <dbReference type="ARBA" id="ARBA00022679"/>
    </source>
</evidence>
<evidence type="ECO:0000256" key="5">
    <source>
        <dbReference type="ARBA" id="ARBA00022741"/>
    </source>
</evidence>
<dbReference type="Pfam" id="PF13426">
    <property type="entry name" value="PAS_9"/>
    <property type="match status" value="1"/>
</dbReference>
<dbReference type="PROSITE" id="PS50109">
    <property type="entry name" value="HIS_KIN"/>
    <property type="match status" value="1"/>
</dbReference>
<keyword evidence="5" id="KW-0547">Nucleotide-binding</keyword>
<name>A0ABT4QAW6_9BACL</name>
<dbReference type="GO" id="GO:0005524">
    <property type="term" value="F:ATP binding"/>
    <property type="evidence" value="ECO:0007669"/>
    <property type="project" value="UniProtKB-KW"/>
</dbReference>
<dbReference type="RefSeq" id="WP_269882547.1">
    <property type="nucleotide sequence ID" value="NZ_JAQAGZ010000010.1"/>
</dbReference>
<dbReference type="InterPro" id="IPR035965">
    <property type="entry name" value="PAS-like_dom_sf"/>
</dbReference>
<dbReference type="SUPFAM" id="SSF55785">
    <property type="entry name" value="PYP-like sensor domain (PAS domain)"/>
    <property type="match status" value="1"/>
</dbReference>
<evidence type="ECO:0000256" key="1">
    <source>
        <dbReference type="ARBA" id="ARBA00000085"/>
    </source>
</evidence>
<dbReference type="InterPro" id="IPR036097">
    <property type="entry name" value="HisK_dim/P_sf"/>
</dbReference>
<evidence type="ECO:0000259" key="9">
    <source>
        <dbReference type="PROSITE" id="PS50109"/>
    </source>
</evidence>
<dbReference type="InterPro" id="IPR003661">
    <property type="entry name" value="HisK_dim/P_dom"/>
</dbReference>
<gene>
    <name evidence="10" type="ORF">O9H85_16680</name>
</gene>
<feature type="domain" description="Histidine kinase" evidence="9">
    <location>
        <begin position="151"/>
        <end position="357"/>
    </location>
</feature>
<dbReference type="Gene3D" id="3.30.450.20">
    <property type="entry name" value="PAS domain"/>
    <property type="match status" value="1"/>
</dbReference>
<dbReference type="EMBL" id="JAQAGZ010000010">
    <property type="protein sequence ID" value="MCZ8514028.1"/>
    <property type="molecule type" value="Genomic_DNA"/>
</dbReference>
<evidence type="ECO:0000256" key="3">
    <source>
        <dbReference type="ARBA" id="ARBA00022553"/>
    </source>
</evidence>
<dbReference type="PRINTS" id="PR00344">
    <property type="entry name" value="BCTRLSENSOR"/>
</dbReference>
<dbReference type="InterPro" id="IPR004358">
    <property type="entry name" value="Sig_transdc_His_kin-like_C"/>
</dbReference>
<dbReference type="PANTHER" id="PTHR43065:SF34">
    <property type="entry name" value="SPORULATION KINASE A"/>
    <property type="match status" value="1"/>
</dbReference>
<keyword evidence="11" id="KW-1185">Reference proteome</keyword>
<dbReference type="PANTHER" id="PTHR43065">
    <property type="entry name" value="SENSOR HISTIDINE KINASE"/>
    <property type="match status" value="1"/>
</dbReference>
<dbReference type="NCBIfam" id="TIGR00229">
    <property type="entry name" value="sensory_box"/>
    <property type="match status" value="1"/>
</dbReference>
<evidence type="ECO:0000256" key="7">
    <source>
        <dbReference type="ARBA" id="ARBA00022840"/>
    </source>
</evidence>
<dbReference type="CDD" id="cd00082">
    <property type="entry name" value="HisKA"/>
    <property type="match status" value="1"/>
</dbReference>
<evidence type="ECO:0000313" key="11">
    <source>
        <dbReference type="Proteomes" id="UP001527882"/>
    </source>
</evidence>
<dbReference type="SUPFAM" id="SSF47384">
    <property type="entry name" value="Homodimeric domain of signal transducing histidine kinase"/>
    <property type="match status" value="1"/>
</dbReference>
<dbReference type="CDD" id="cd00130">
    <property type="entry name" value="PAS"/>
    <property type="match status" value="1"/>
</dbReference>
<dbReference type="InterPro" id="IPR005467">
    <property type="entry name" value="His_kinase_dom"/>
</dbReference>
<keyword evidence="6" id="KW-0418">Kinase</keyword>
<keyword evidence="7 10" id="KW-0067">ATP-binding</keyword>
<dbReference type="SMART" id="SM00387">
    <property type="entry name" value="HATPase_c"/>
    <property type="match status" value="1"/>
</dbReference>
<proteinExistence type="predicted"/>
<keyword evidence="3" id="KW-0597">Phosphoprotein</keyword>
<dbReference type="SMART" id="SM00388">
    <property type="entry name" value="HisKA"/>
    <property type="match status" value="1"/>
</dbReference>
<evidence type="ECO:0000256" key="6">
    <source>
        <dbReference type="ARBA" id="ARBA00022777"/>
    </source>
</evidence>
<reference evidence="10 11" key="1">
    <citation type="submission" date="2022-12" db="EMBL/GenBank/DDBJ databases">
        <title>Draft genome sequence of Paenibacillus sp. dW9.</title>
        <authorList>
            <person name="Choi E.-W."/>
            <person name="Kim D.-U."/>
        </authorList>
    </citation>
    <scope>NUCLEOTIDE SEQUENCE [LARGE SCALE GENOMIC DNA]</scope>
    <source>
        <strain evidence="11">dW9</strain>
    </source>
</reference>
<dbReference type="InterPro" id="IPR003594">
    <property type="entry name" value="HATPase_dom"/>
</dbReference>
<dbReference type="Pfam" id="PF00512">
    <property type="entry name" value="HisKA"/>
    <property type="match status" value="1"/>
</dbReference>
<dbReference type="InterPro" id="IPR000014">
    <property type="entry name" value="PAS"/>
</dbReference>
<comment type="caution">
    <text evidence="10">The sequence shown here is derived from an EMBL/GenBank/DDBJ whole genome shotgun (WGS) entry which is preliminary data.</text>
</comment>
<dbReference type="Proteomes" id="UP001527882">
    <property type="component" value="Unassembled WGS sequence"/>
</dbReference>
<keyword evidence="4" id="KW-0808">Transferase</keyword>
<comment type="catalytic activity">
    <reaction evidence="1">
        <text>ATP + protein L-histidine = ADP + protein N-phospho-L-histidine.</text>
        <dbReference type="EC" id="2.7.13.3"/>
    </reaction>
</comment>
<dbReference type="EC" id="2.7.13.3" evidence="2"/>
<evidence type="ECO:0000256" key="8">
    <source>
        <dbReference type="ARBA" id="ARBA00023012"/>
    </source>
</evidence>
<dbReference type="InterPro" id="IPR036890">
    <property type="entry name" value="HATPase_C_sf"/>
</dbReference>
<evidence type="ECO:0000256" key="2">
    <source>
        <dbReference type="ARBA" id="ARBA00012438"/>
    </source>
</evidence>
<protein>
    <recommendedName>
        <fullName evidence="2">histidine kinase</fullName>
        <ecNumber evidence="2">2.7.13.3</ecNumber>
    </recommendedName>
</protein>
<dbReference type="Gene3D" id="1.10.287.130">
    <property type="match status" value="1"/>
</dbReference>
<keyword evidence="8" id="KW-0902">Two-component regulatory system</keyword>
<accession>A0ABT4QAW6</accession>
<dbReference type="Gene3D" id="3.30.565.10">
    <property type="entry name" value="Histidine kinase-like ATPase, C-terminal domain"/>
    <property type="match status" value="1"/>
</dbReference>
<organism evidence="10 11">
    <name type="scientific">Paenibacillus gyeongsangnamensis</name>
    <dbReference type="NCBI Taxonomy" id="3388067"/>
    <lineage>
        <taxon>Bacteria</taxon>
        <taxon>Bacillati</taxon>
        <taxon>Bacillota</taxon>
        <taxon>Bacilli</taxon>
        <taxon>Bacillales</taxon>
        <taxon>Paenibacillaceae</taxon>
        <taxon>Paenibacillus</taxon>
    </lineage>
</organism>
<dbReference type="Pfam" id="PF02518">
    <property type="entry name" value="HATPase_c"/>
    <property type="match status" value="1"/>
</dbReference>
<sequence length="357" mass="40177">MICIIGILGYYLLKNYKFVEMQYHLLLEHSREAIVIAKSGRWFYCNAAAVQLFGASSRDELSGCTWTDFFPTAPAYGPMHRFAGPAEKLKCEFTALDGESKHAEVTIIPLYIYNRVPYQHIIIRDITEQTRTEQALQFSEKLSSVGQMAAGIAHEIRNPLTSVKGFLQLFRARSQDRRELWDVVFEEINRIENIITELLMIARPKQSTLVPRSIGHILEQVLLFLSPQAMMNDIEIVNQGPEEELLINCDENQIKQVFINLIKNAFEAIPPGQAGRVRIHITRSGDYVAIQVADNGCGIPEEVIRKLGQPFFTTKEKGTGLGLTVSKEIILNHHGSLSITSETGKGTTFAICFPLHT</sequence>
<evidence type="ECO:0000313" key="10">
    <source>
        <dbReference type="EMBL" id="MCZ8514028.1"/>
    </source>
</evidence>
<dbReference type="CDD" id="cd00075">
    <property type="entry name" value="HATPase"/>
    <property type="match status" value="1"/>
</dbReference>